<keyword evidence="2" id="KW-1185">Reference proteome</keyword>
<protein>
    <recommendedName>
        <fullName evidence="3">SWIM-type domain-containing protein</fullName>
    </recommendedName>
</protein>
<dbReference type="RefSeq" id="WP_134738020.1">
    <property type="nucleotide sequence ID" value="NZ_SOZE01000080.1"/>
</dbReference>
<organism evidence="1 2">
    <name type="scientific">Mucilaginibacter psychrotolerans</name>
    <dbReference type="NCBI Taxonomy" id="1524096"/>
    <lineage>
        <taxon>Bacteria</taxon>
        <taxon>Pseudomonadati</taxon>
        <taxon>Bacteroidota</taxon>
        <taxon>Sphingobacteriia</taxon>
        <taxon>Sphingobacteriales</taxon>
        <taxon>Sphingobacteriaceae</taxon>
        <taxon>Mucilaginibacter</taxon>
    </lineage>
</organism>
<accession>A0A4Y8RWY5</accession>
<gene>
    <name evidence="1" type="ORF">E2R66_28120</name>
</gene>
<comment type="caution">
    <text evidence="1">The sequence shown here is derived from an EMBL/GenBank/DDBJ whole genome shotgun (WGS) entry which is preliminary data.</text>
</comment>
<evidence type="ECO:0000313" key="2">
    <source>
        <dbReference type="Proteomes" id="UP000297540"/>
    </source>
</evidence>
<dbReference type="AlphaFoldDB" id="A0A4Y8RWY5"/>
<sequence length="340" mass="39711">MTVKVNPNDGSKNHLYLHVEREELNVACTCGMPNEKLCYHAFIGLHSMCWLTEGFDFQEIYWPGYYNSAKAKKFLEIELGKQRINVSTKPEFGTIYRSVLQFPDDQPPVLTNPTDQMLAIKPGDTAIYAYAVCFATGRFRNRHFPLLLPFYGVTSKDGSKVVSFSRFILPDKLPVKANGDQQNQLDDYSKSLYGIIKPLSIAENHSKKTWEAAKQTIFETWQSILPLLIDYPYNQSYHLYWLKHLRERPMKMFMRDCRYSLERPFLAFDLTYRKEYFNLSVNVIVGSKLIPVTHKPNLFVFDEETHTAFLMNSIQDDELLIWMMDNKNKLTVRIRRLSNP</sequence>
<reference evidence="1 2" key="1">
    <citation type="journal article" date="2017" name="Int. J. Syst. Evol. Microbiol.">
        <title>Mucilaginibacterpsychrotolerans sp. nov., isolated from peatlands.</title>
        <authorList>
            <person name="Deng Y."/>
            <person name="Shen L."/>
            <person name="Xu B."/>
            <person name="Liu Y."/>
            <person name="Gu Z."/>
            <person name="Liu H."/>
            <person name="Zhou Y."/>
        </authorList>
    </citation>
    <scope>NUCLEOTIDE SEQUENCE [LARGE SCALE GENOMIC DNA]</scope>
    <source>
        <strain evidence="1 2">NH7-4</strain>
    </source>
</reference>
<evidence type="ECO:0000313" key="1">
    <source>
        <dbReference type="EMBL" id="TFF29708.1"/>
    </source>
</evidence>
<evidence type="ECO:0008006" key="3">
    <source>
        <dbReference type="Google" id="ProtNLM"/>
    </source>
</evidence>
<proteinExistence type="predicted"/>
<name>A0A4Y8RWY5_9SPHI</name>
<dbReference type="EMBL" id="SOZE01000080">
    <property type="protein sequence ID" value="TFF29708.1"/>
    <property type="molecule type" value="Genomic_DNA"/>
</dbReference>
<dbReference type="OrthoDB" id="631891at2"/>
<dbReference type="Proteomes" id="UP000297540">
    <property type="component" value="Unassembled WGS sequence"/>
</dbReference>